<evidence type="ECO:0000313" key="2">
    <source>
        <dbReference type="Proteomes" id="UP001204621"/>
    </source>
</evidence>
<proteinExistence type="predicted"/>
<gene>
    <name evidence="1" type="ORF">NX778_17970</name>
</gene>
<keyword evidence="2" id="KW-1185">Reference proteome</keyword>
<organism evidence="1 2">
    <name type="scientific">Massilia terrae</name>
    <dbReference type="NCBI Taxonomy" id="1811224"/>
    <lineage>
        <taxon>Bacteria</taxon>
        <taxon>Pseudomonadati</taxon>
        <taxon>Pseudomonadota</taxon>
        <taxon>Betaproteobacteria</taxon>
        <taxon>Burkholderiales</taxon>
        <taxon>Oxalobacteraceae</taxon>
        <taxon>Telluria group</taxon>
        <taxon>Massilia</taxon>
    </lineage>
</organism>
<dbReference type="RefSeq" id="WP_258813155.1">
    <property type="nucleotide sequence ID" value="NZ_JANUGU010000006.1"/>
</dbReference>
<evidence type="ECO:0000313" key="1">
    <source>
        <dbReference type="EMBL" id="MCS0659963.1"/>
    </source>
</evidence>
<comment type="caution">
    <text evidence="1">The sequence shown here is derived from an EMBL/GenBank/DDBJ whole genome shotgun (WGS) entry which is preliminary data.</text>
</comment>
<sequence length="439" mass="45600">MCAEPVPAPGYLQALVAGVPGDDAAALLAPWLRKDAAEGLRNRVLNAMEAGSRALAAGYLEHAELLLAEAQRQIETIYADNPAAQAARSKFVPEATKDFKGDPYERAMVGYYLGLIDLSKGDFDNARAGFRFAQLQDTMSASEEYQDDMAVMAYLVGWTYWCEGRTSNAQEEFARAQAIRPQLKAPQKGQNLLLIAEFGNAPQKSSSGAYGELLSYKPGADSPVHQAAFALGPQQIAATEAEDVYFQASTRGGSVVETIRAGKASFRHDADAVSDTSAALAKGAVQGAALTAAAGKKQATKTMLGVAVGAGLVSAVSGKIADATQTAADTRAWSSLPAEIHLATATRVAGAAPVAGFFGVDGQPLYGQAMVAGGNAVCGIAYARHQSGAVSLAGGPAWKALPALASAPKPVQRASPTLPTISNEGEALLDMVRQTRDGK</sequence>
<accession>A0ABT2D3Q8</accession>
<dbReference type="EMBL" id="JANUGU010000006">
    <property type="protein sequence ID" value="MCS0659963.1"/>
    <property type="molecule type" value="Genomic_DNA"/>
</dbReference>
<evidence type="ECO:0008006" key="3">
    <source>
        <dbReference type="Google" id="ProtNLM"/>
    </source>
</evidence>
<dbReference type="Proteomes" id="UP001204621">
    <property type="component" value="Unassembled WGS sequence"/>
</dbReference>
<name>A0ABT2D3Q8_9BURK</name>
<reference evidence="1 2" key="1">
    <citation type="submission" date="2022-08" db="EMBL/GenBank/DDBJ databases">
        <title>Reclassification of Massilia species as members of the genera Telluria, Duganella, Pseudoduganella, Mokoshia gen. nov. and Zemynaea gen. nov. using orthogonal and non-orthogonal genome-based approaches.</title>
        <authorList>
            <person name="Bowman J.P."/>
        </authorList>
    </citation>
    <scope>NUCLEOTIDE SEQUENCE [LARGE SCALE GENOMIC DNA]</scope>
    <source>
        <strain evidence="1 2">JCM 31606</strain>
    </source>
</reference>
<protein>
    <recommendedName>
        <fullName evidence="3">Tetratricopeptide repeat protein</fullName>
    </recommendedName>
</protein>